<dbReference type="PANTHER" id="PTHR24148">
    <property type="entry name" value="ANKYRIN REPEAT DOMAIN-CONTAINING PROTEIN 39 HOMOLOG-RELATED"/>
    <property type="match status" value="1"/>
</dbReference>
<dbReference type="PANTHER" id="PTHR24148:SF64">
    <property type="entry name" value="HETEROKARYON INCOMPATIBILITY DOMAIN-CONTAINING PROTEIN"/>
    <property type="match status" value="1"/>
</dbReference>
<sequence>MIPYRPLDKAKEEIRVLVLLPDDEGDEEGIPRLRCRLEHTPLSKASFAALSYVWGPQEENRGPLKVHYPLSDAELEADVESNARAAESRAVLPWNAVDDETETHHTTIGSNLSWALIYVRKPDEEVRLWIDAVCINQEDAVEKSWQVGLMAHIYARATTTLIWLGPNHREGHDDLDGAVKALLAAKAIGSHPVATDCLARYGWRKMGLWLANGRNWLPHLHGNLDDDVAHVMAFGHAVYRGMVKRLSRNGPGSPSVGLQEYALANSVTWILAKLQVGGDMLYIMVMLAWGFWDSCQLDDRPVNMMRLDLPQWLPPLNSRMGMYLMQRTFSGSLELHQLMTQLYLANSGDQAEATDPRDKVFALLGLVKNTMGIKPNYQWSVAHVYTLAASRFVLSGNAAFLSIPRPRSAQLKLPSWVVDWSAVPRYPARWLGPSASGDTKPDAEYPLLWKLPKADLKIQAEPECPVLDAWIATSVEDFGERILARRVSLRGFSLDSVALLGLAAEDHFDPQREDPDAAPELERINREVAAVWALDPGIMDKSDLGLAHFARYFHSLQSWLSNILAFADDENDGWSKALDIVLFGGNTSMNEDGRHSLLRGRIKSIGDLLDPRNWLLDNFQRSTLVSDVHQLADGCRIIQSAEGRVGYAPAGALPGDAILVLFGVPTPLVVRPADDECFTIIGPAYIYGVMKGEALQKENRSEIFVFE</sequence>
<dbReference type="Pfam" id="PF06985">
    <property type="entry name" value="HET"/>
    <property type="match status" value="1"/>
</dbReference>
<evidence type="ECO:0000259" key="1">
    <source>
        <dbReference type="Pfam" id="PF06985"/>
    </source>
</evidence>
<dbReference type="AlphaFoldDB" id="A0AAD4I5N2"/>
<keyword evidence="3" id="KW-1185">Reference proteome</keyword>
<organism evidence="2 3">
    <name type="scientific">Staphylotrichum longicolle</name>
    <dbReference type="NCBI Taxonomy" id="669026"/>
    <lineage>
        <taxon>Eukaryota</taxon>
        <taxon>Fungi</taxon>
        <taxon>Dikarya</taxon>
        <taxon>Ascomycota</taxon>
        <taxon>Pezizomycotina</taxon>
        <taxon>Sordariomycetes</taxon>
        <taxon>Sordariomycetidae</taxon>
        <taxon>Sordariales</taxon>
        <taxon>Chaetomiaceae</taxon>
        <taxon>Staphylotrichum</taxon>
    </lineage>
</organism>
<gene>
    <name evidence="2" type="ORF">NEMBOFW57_004476</name>
</gene>
<proteinExistence type="predicted"/>
<dbReference type="InterPro" id="IPR010730">
    <property type="entry name" value="HET"/>
</dbReference>
<protein>
    <recommendedName>
        <fullName evidence="1">Heterokaryon incompatibility domain-containing protein</fullName>
    </recommendedName>
</protein>
<comment type="caution">
    <text evidence="2">The sequence shown here is derived from an EMBL/GenBank/DDBJ whole genome shotgun (WGS) entry which is preliminary data.</text>
</comment>
<name>A0AAD4I5N2_9PEZI</name>
<accession>A0AAD4I5N2</accession>
<dbReference type="Pfam" id="PF26639">
    <property type="entry name" value="Het-6_barrel"/>
    <property type="match status" value="1"/>
</dbReference>
<feature type="domain" description="Heterokaryon incompatibility" evidence="1">
    <location>
        <begin position="47"/>
        <end position="171"/>
    </location>
</feature>
<dbReference type="InterPro" id="IPR052895">
    <property type="entry name" value="HetReg/Transcr_Mod"/>
</dbReference>
<dbReference type="Proteomes" id="UP001197093">
    <property type="component" value="Unassembled WGS sequence"/>
</dbReference>
<dbReference type="EMBL" id="JAHCVI010000001">
    <property type="protein sequence ID" value="KAG7294405.1"/>
    <property type="molecule type" value="Genomic_DNA"/>
</dbReference>
<evidence type="ECO:0000313" key="3">
    <source>
        <dbReference type="Proteomes" id="UP001197093"/>
    </source>
</evidence>
<evidence type="ECO:0000313" key="2">
    <source>
        <dbReference type="EMBL" id="KAG7294405.1"/>
    </source>
</evidence>
<reference evidence="2" key="1">
    <citation type="submission" date="2023-02" db="EMBL/GenBank/DDBJ databases">
        <authorList>
            <person name="Palmer J.M."/>
        </authorList>
    </citation>
    <scope>NUCLEOTIDE SEQUENCE</scope>
    <source>
        <strain evidence="2">FW57</strain>
    </source>
</reference>